<gene>
    <name evidence="2" type="ORF">MM415B05747_0005</name>
</gene>
<organism evidence="2">
    <name type="scientific">viral metagenome</name>
    <dbReference type="NCBI Taxonomy" id="1070528"/>
    <lineage>
        <taxon>unclassified sequences</taxon>
        <taxon>metagenomes</taxon>
        <taxon>organismal metagenomes</taxon>
    </lineage>
</organism>
<accession>A0A6M3LVH2</accession>
<name>A0A6M3LVH2_9ZZZZ</name>
<reference evidence="2" key="1">
    <citation type="submission" date="2020-03" db="EMBL/GenBank/DDBJ databases">
        <title>The deep terrestrial virosphere.</title>
        <authorList>
            <person name="Holmfeldt K."/>
            <person name="Nilsson E."/>
            <person name="Simone D."/>
            <person name="Lopez-Fernandez M."/>
            <person name="Wu X."/>
            <person name="de Brujin I."/>
            <person name="Lundin D."/>
            <person name="Andersson A."/>
            <person name="Bertilsson S."/>
            <person name="Dopson M."/>
        </authorList>
    </citation>
    <scope>NUCLEOTIDE SEQUENCE</scope>
    <source>
        <strain evidence="2">MM415B05747</strain>
    </source>
</reference>
<dbReference type="AlphaFoldDB" id="A0A6M3LVH2"/>
<sequence length="306" mass="34411">MTSKDLTVIEGSFVELKRDPTEVLDDAKRAAKALTTVIDQKKRKVMIKGQVYLEYEDWQTVAQFYGYSVRTHSAVPVDFNGVKGAKAEADLIDFRSGITVGGAESYCMRDEENWGEKPWFQLASMAQTRAGSKAIRNRMAWVVVLAGYAGTPAEEIIQEKIADKKERDEHWCQLHNVAFFKRGKMKGYAHQMEGGEWCNEPEETPEPQPDAPERVSSPPKQVTSSNPPEQEDGYSKQIDEVLGLGGRDLSKLRTKSDVQTAIFEDTKLQPKQQLALLGVQNWTVIKDEPADLYQKILLLAEGEVKE</sequence>
<feature type="region of interest" description="Disordered" evidence="1">
    <location>
        <begin position="195"/>
        <end position="235"/>
    </location>
</feature>
<evidence type="ECO:0000256" key="1">
    <source>
        <dbReference type="SAM" id="MobiDB-lite"/>
    </source>
</evidence>
<evidence type="ECO:0000313" key="2">
    <source>
        <dbReference type="EMBL" id="QJA98049.1"/>
    </source>
</evidence>
<feature type="compositionally biased region" description="Polar residues" evidence="1">
    <location>
        <begin position="218"/>
        <end position="228"/>
    </location>
</feature>
<proteinExistence type="predicted"/>
<dbReference type="EMBL" id="MT143548">
    <property type="protein sequence ID" value="QJA98049.1"/>
    <property type="molecule type" value="Genomic_DNA"/>
</dbReference>
<protein>
    <submittedName>
        <fullName evidence="2">Uncharacterized protein</fullName>
    </submittedName>
</protein>